<proteinExistence type="predicted"/>
<evidence type="ECO:0000313" key="2">
    <source>
        <dbReference type="EMBL" id="MEW9570528.1"/>
    </source>
</evidence>
<accession>A0ABV3Q9M2</accession>
<protein>
    <recommendedName>
        <fullName evidence="4">DUF2188 domain-containing protein</fullName>
    </recommendedName>
</protein>
<name>A0ABV3Q9M2_9GAMM</name>
<gene>
    <name evidence="2" type="ORF">ABQJ54_02050</name>
</gene>
<reference evidence="2 3" key="1">
    <citation type="submission" date="2024-06" db="EMBL/GenBank/DDBJ databases">
        <authorList>
            <person name="Woo H."/>
        </authorList>
    </citation>
    <scope>NUCLEOTIDE SEQUENCE [LARGE SCALE GENOMIC DNA]</scope>
    <source>
        <strain evidence="2 3">Si-c</strain>
    </source>
</reference>
<dbReference type="RefSeq" id="WP_367852614.1">
    <property type="nucleotide sequence ID" value="NZ_JBFOHK010000001.1"/>
</dbReference>
<organism evidence="2 3">
    <name type="scientific">Rhodanobacter lycopersici</name>
    <dbReference type="NCBI Taxonomy" id="3162487"/>
    <lineage>
        <taxon>Bacteria</taxon>
        <taxon>Pseudomonadati</taxon>
        <taxon>Pseudomonadota</taxon>
        <taxon>Gammaproteobacteria</taxon>
        <taxon>Lysobacterales</taxon>
        <taxon>Rhodanobacteraceae</taxon>
        <taxon>Rhodanobacter</taxon>
    </lineage>
</organism>
<evidence type="ECO:0000256" key="1">
    <source>
        <dbReference type="SAM" id="MobiDB-lite"/>
    </source>
</evidence>
<comment type="caution">
    <text evidence="2">The sequence shown here is derived from an EMBL/GenBank/DDBJ whole genome shotgun (WGS) entry which is preliminary data.</text>
</comment>
<sequence length="81" mass="8931">MNILFAIREDDAGMWCICRAQTCLRNRLTLAQAITEARKLARDHHDRTGLTASVDLVSPEGTTRLGHYAHPSAEPDETAVA</sequence>
<evidence type="ECO:0008006" key="4">
    <source>
        <dbReference type="Google" id="ProtNLM"/>
    </source>
</evidence>
<dbReference type="EMBL" id="JBFOHK010000001">
    <property type="protein sequence ID" value="MEW9570528.1"/>
    <property type="molecule type" value="Genomic_DNA"/>
</dbReference>
<evidence type="ECO:0000313" key="3">
    <source>
        <dbReference type="Proteomes" id="UP001556220"/>
    </source>
</evidence>
<keyword evidence="3" id="KW-1185">Reference proteome</keyword>
<feature type="region of interest" description="Disordered" evidence="1">
    <location>
        <begin position="61"/>
        <end position="81"/>
    </location>
</feature>
<dbReference type="Proteomes" id="UP001556220">
    <property type="component" value="Unassembled WGS sequence"/>
</dbReference>